<accession>A0ABQ0B2N3</accession>
<dbReference type="Pfam" id="PF13347">
    <property type="entry name" value="MFS_2"/>
    <property type="match status" value="1"/>
</dbReference>
<feature type="transmembrane region" description="Helical" evidence="1">
    <location>
        <begin position="126"/>
        <end position="149"/>
    </location>
</feature>
<feature type="transmembrane region" description="Helical" evidence="1">
    <location>
        <begin position="99"/>
        <end position="120"/>
    </location>
</feature>
<feature type="transmembrane region" description="Helical" evidence="1">
    <location>
        <begin position="345"/>
        <end position="366"/>
    </location>
</feature>
<keyword evidence="3" id="KW-1185">Reference proteome</keyword>
<keyword evidence="1" id="KW-0472">Membrane</keyword>
<dbReference type="RefSeq" id="WP_176255263.1">
    <property type="nucleotide sequence ID" value="NZ_BAABXL010000001.1"/>
</dbReference>
<dbReference type="PANTHER" id="PTHR11328:SF24">
    <property type="entry name" value="MAJOR FACILITATOR SUPERFAMILY (MFS) PROFILE DOMAIN-CONTAINING PROTEIN"/>
    <property type="match status" value="1"/>
</dbReference>
<dbReference type="InterPro" id="IPR036259">
    <property type="entry name" value="MFS_trans_sf"/>
</dbReference>
<dbReference type="InterPro" id="IPR001927">
    <property type="entry name" value="Na/Gal_symport"/>
</dbReference>
<reference evidence="2 3" key="1">
    <citation type="submission" date="2024-04" db="EMBL/GenBank/DDBJ databases">
        <title>Defined microbial consortia suppress multidrug-resistant proinflammatory Enterobacteriaceae via ecological control.</title>
        <authorList>
            <person name="Furuichi M."/>
            <person name="Kawaguchi T."/>
            <person name="Pust M."/>
            <person name="Yasuma K."/>
            <person name="Plichta D."/>
            <person name="Hasegawa N."/>
            <person name="Ohya T."/>
            <person name="Bhattarai S."/>
            <person name="Sasajima S."/>
            <person name="Aoto Y."/>
            <person name="Tuganbaev T."/>
            <person name="Yaginuma M."/>
            <person name="Ueda M."/>
            <person name="Okahashi N."/>
            <person name="Amafuji K."/>
            <person name="Kiridooshi Y."/>
            <person name="Sugita K."/>
            <person name="Strazar M."/>
            <person name="Skelly A."/>
            <person name="Suda W."/>
            <person name="Hattori M."/>
            <person name="Nakamoto N."/>
            <person name="Caballero S."/>
            <person name="Norman J."/>
            <person name="Olle B."/>
            <person name="Tanoue T."/>
            <person name="Arita M."/>
            <person name="Bucci V."/>
            <person name="Atarashi K."/>
            <person name="Xavier R."/>
            <person name="Honda K."/>
        </authorList>
    </citation>
    <scope>NUCLEOTIDE SEQUENCE [LARGE SCALE GENOMIC DNA]</scope>
    <source>
        <strain evidence="3">f13</strain>
    </source>
</reference>
<dbReference type="Gene3D" id="1.20.1250.20">
    <property type="entry name" value="MFS general substrate transporter like domains"/>
    <property type="match status" value="1"/>
</dbReference>
<gene>
    <name evidence="2" type="ORF">F130042H8_36040</name>
</gene>
<evidence type="ECO:0000313" key="3">
    <source>
        <dbReference type="Proteomes" id="UP001600894"/>
    </source>
</evidence>
<feature type="transmembrane region" description="Helical" evidence="1">
    <location>
        <begin position="248"/>
        <end position="268"/>
    </location>
</feature>
<keyword evidence="1" id="KW-0812">Transmembrane</keyword>
<name>A0ABQ0B2N3_9FIRM</name>
<feature type="transmembrane region" description="Helical" evidence="1">
    <location>
        <begin position="170"/>
        <end position="188"/>
    </location>
</feature>
<feature type="transmembrane region" description="Helical" evidence="1">
    <location>
        <begin position="200"/>
        <end position="221"/>
    </location>
</feature>
<feature type="transmembrane region" description="Helical" evidence="1">
    <location>
        <begin position="319"/>
        <end position="339"/>
    </location>
</feature>
<dbReference type="EMBL" id="BAABXL010000001">
    <property type="protein sequence ID" value="GAA6270544.1"/>
    <property type="molecule type" value="Genomic_DNA"/>
</dbReference>
<evidence type="ECO:0000256" key="1">
    <source>
        <dbReference type="SAM" id="Phobius"/>
    </source>
</evidence>
<protein>
    <submittedName>
        <fullName evidence="2">MFS transporter</fullName>
    </submittedName>
</protein>
<organism evidence="2 3">
    <name type="scientific">Enterocloster alcoholdehydrogenati</name>
    <dbReference type="NCBI Taxonomy" id="2547410"/>
    <lineage>
        <taxon>Bacteria</taxon>
        <taxon>Bacillati</taxon>
        <taxon>Bacillota</taxon>
        <taxon>Clostridia</taxon>
        <taxon>Lachnospirales</taxon>
        <taxon>Lachnospiraceae</taxon>
        <taxon>Enterocloster</taxon>
    </lineage>
</organism>
<feature type="transmembrane region" description="Helical" evidence="1">
    <location>
        <begin position="386"/>
        <end position="412"/>
    </location>
</feature>
<feature type="transmembrane region" description="Helical" evidence="1">
    <location>
        <begin position="432"/>
        <end position="453"/>
    </location>
</feature>
<dbReference type="PANTHER" id="PTHR11328">
    <property type="entry name" value="MAJOR FACILITATOR SUPERFAMILY DOMAIN-CONTAINING PROTEIN"/>
    <property type="match status" value="1"/>
</dbReference>
<dbReference type="NCBIfam" id="TIGR00792">
    <property type="entry name" value="gph"/>
    <property type="match status" value="1"/>
</dbReference>
<comment type="caution">
    <text evidence="2">The sequence shown here is derived from an EMBL/GenBank/DDBJ whole genome shotgun (WGS) entry which is preliminary data.</text>
</comment>
<evidence type="ECO:0000313" key="2">
    <source>
        <dbReference type="EMBL" id="GAA6270544.1"/>
    </source>
</evidence>
<dbReference type="SUPFAM" id="SSF103473">
    <property type="entry name" value="MFS general substrate transporter"/>
    <property type="match status" value="1"/>
</dbReference>
<dbReference type="InterPro" id="IPR039672">
    <property type="entry name" value="MFS_2"/>
</dbReference>
<proteinExistence type="predicted"/>
<dbReference type="Proteomes" id="UP001600894">
    <property type="component" value="Unassembled WGS sequence"/>
</dbReference>
<sequence length="483" mass="53939">MAAAKTLNTQYIKNVKNAPAFGLKDKIGYMCGDLGFNTLQVIVNSYLMLFCVNILEMDAVHFAAIVFICKALDALNDTFIGRTVDRRLPTKNGKMKPYLLWFSIPYAIFTLILFFNVHAMPYMAKVAWVLIVYFIWGIVGTFINVPYGAMSNIITTNQIERTELSNFRSIGSFVASMGTTTIAPLLLFDQNNDPVASRFILLSVVLGVFCTVCLVLAHTLIHERVLVEDVQTSEQGEKIHYLQVAKSFLHNRVMIAVVSSYVIAKLFVQPVSTLNQYVFMTYFQDTSRLAMASLTTLIPMLLGMVLLKPLVKRFGKKNLVTWPLLGAAVLYAFTMILPIGPTEWIICQTLASAFTTCMNLLLWSLIADAVDYQAYLTGQRNDGTVYATITFIVFFAASASTSVIALLLEAVGYDASLGSMGQLAGVPERIKMLGGAWPMIGIILTFICFKFIYNISDERMKQISEELRRKSEETEERILNGKE</sequence>
<feature type="transmembrane region" description="Helical" evidence="1">
    <location>
        <begin position="288"/>
        <end position="307"/>
    </location>
</feature>
<keyword evidence="1" id="KW-1133">Transmembrane helix</keyword>